<name>A0A1G4BJV4_9PEZI</name>
<organism evidence="1 2">
    <name type="scientific">Colletotrichum orchidophilum</name>
    <dbReference type="NCBI Taxonomy" id="1209926"/>
    <lineage>
        <taxon>Eukaryota</taxon>
        <taxon>Fungi</taxon>
        <taxon>Dikarya</taxon>
        <taxon>Ascomycota</taxon>
        <taxon>Pezizomycotina</taxon>
        <taxon>Sordariomycetes</taxon>
        <taxon>Hypocreomycetidae</taxon>
        <taxon>Glomerellales</taxon>
        <taxon>Glomerellaceae</taxon>
        <taxon>Colletotrichum</taxon>
    </lineage>
</organism>
<proteinExistence type="predicted"/>
<keyword evidence="2" id="KW-1185">Reference proteome</keyword>
<dbReference type="GeneID" id="34556217"/>
<gene>
    <name evidence="1" type="ORF">CORC01_03057</name>
</gene>
<evidence type="ECO:0000313" key="1">
    <source>
        <dbReference type="EMBL" id="OHF01567.1"/>
    </source>
</evidence>
<dbReference type="Proteomes" id="UP000176998">
    <property type="component" value="Unassembled WGS sequence"/>
</dbReference>
<sequence>MSQSQLPTVKPLIDGHATSAIGGFQLYQNAACKDLKVLDDKNEGMAFKNALRLVSPNLEKKAIDNAIAQLFLTADILSSQRSYVTESVPSLLLLAARETPWGRKRPRQSFRRLMGRR</sequence>
<dbReference type="OrthoDB" id="4843960at2759"/>
<dbReference type="RefSeq" id="XP_022478709.1">
    <property type="nucleotide sequence ID" value="XM_022614707.1"/>
</dbReference>
<accession>A0A1G4BJV4</accession>
<evidence type="ECO:0000313" key="2">
    <source>
        <dbReference type="Proteomes" id="UP000176998"/>
    </source>
</evidence>
<comment type="caution">
    <text evidence="1">The sequence shown here is derived from an EMBL/GenBank/DDBJ whole genome shotgun (WGS) entry which is preliminary data.</text>
</comment>
<dbReference type="EMBL" id="MJBS01000018">
    <property type="protein sequence ID" value="OHF01567.1"/>
    <property type="molecule type" value="Genomic_DNA"/>
</dbReference>
<reference evidence="1 2" key="1">
    <citation type="submission" date="2016-09" db="EMBL/GenBank/DDBJ databases">
        <authorList>
            <person name="Capua I."/>
            <person name="De Benedictis P."/>
            <person name="Joannis T."/>
            <person name="Lombin L.H."/>
            <person name="Cattoli G."/>
        </authorList>
    </citation>
    <scope>NUCLEOTIDE SEQUENCE [LARGE SCALE GENOMIC DNA]</scope>
    <source>
        <strain evidence="1 2">IMI 309357</strain>
    </source>
</reference>
<dbReference type="AlphaFoldDB" id="A0A1G4BJV4"/>
<protein>
    <submittedName>
        <fullName evidence="1">Uncharacterized protein</fullName>
    </submittedName>
</protein>